<dbReference type="Pfam" id="PF04847">
    <property type="entry name" value="Calcipressin"/>
    <property type="match status" value="1"/>
</dbReference>
<comment type="caution">
    <text evidence="3">The sequence shown here is derived from an EMBL/GenBank/DDBJ whole genome shotgun (WGS) entry which is preliminary data.</text>
</comment>
<comment type="similarity">
    <text evidence="1">Belongs to the RCAN family.</text>
</comment>
<evidence type="ECO:0008006" key="5">
    <source>
        <dbReference type="Google" id="ProtNLM"/>
    </source>
</evidence>
<evidence type="ECO:0000256" key="2">
    <source>
        <dbReference type="SAM" id="MobiDB-lite"/>
    </source>
</evidence>
<feature type="region of interest" description="Disordered" evidence="2">
    <location>
        <begin position="118"/>
        <end position="149"/>
    </location>
</feature>
<reference evidence="3" key="1">
    <citation type="journal article" date="2020" name="Fungal Divers.">
        <title>Resolving the Mortierellaceae phylogeny through synthesis of multi-gene phylogenetics and phylogenomics.</title>
        <authorList>
            <person name="Vandepol N."/>
            <person name="Liber J."/>
            <person name="Desiro A."/>
            <person name="Na H."/>
            <person name="Kennedy M."/>
            <person name="Barry K."/>
            <person name="Grigoriev I.V."/>
            <person name="Miller A.N."/>
            <person name="O'Donnell K."/>
            <person name="Stajich J.E."/>
            <person name="Bonito G."/>
        </authorList>
    </citation>
    <scope>NUCLEOTIDE SEQUENCE</scope>
    <source>
        <strain evidence="3">NRRL 6426</strain>
    </source>
</reference>
<evidence type="ECO:0000256" key="1">
    <source>
        <dbReference type="ARBA" id="ARBA00008209"/>
    </source>
</evidence>
<proteinExistence type="inferred from homology"/>
<dbReference type="PANTHER" id="PTHR10300:SF14">
    <property type="entry name" value="PROTEIN SARAH"/>
    <property type="match status" value="1"/>
</dbReference>
<dbReference type="GO" id="GO:0003676">
    <property type="term" value="F:nucleic acid binding"/>
    <property type="evidence" value="ECO:0007669"/>
    <property type="project" value="InterPro"/>
</dbReference>
<keyword evidence="4" id="KW-1185">Reference proteome</keyword>
<dbReference type="GO" id="GO:0008597">
    <property type="term" value="F:calcium-dependent protein serine/threonine phosphatase regulator activity"/>
    <property type="evidence" value="ECO:0007669"/>
    <property type="project" value="TreeGrafter"/>
</dbReference>
<dbReference type="EMBL" id="JAAAUQ010001328">
    <property type="protein sequence ID" value="KAF9140187.1"/>
    <property type="molecule type" value="Genomic_DNA"/>
</dbReference>
<dbReference type="PANTHER" id="PTHR10300">
    <property type="entry name" value="CALCIPRESSIN"/>
    <property type="match status" value="1"/>
</dbReference>
<dbReference type="AlphaFoldDB" id="A0A9P5RPK8"/>
<protein>
    <recommendedName>
        <fullName evidence="5">RRM domain-containing protein</fullName>
    </recommendedName>
</protein>
<sequence>MVNTTSTSPVAPAAPTNTLTITNLESHHFEPSTLSLLRAHAESFGKVCFFSPIKSFYRIFVVYHSIEHSQAARLALHNNSSIMEDGTVLRVYFGQHTELTIDPKKYYLQMPSDEPVVGTDAADASTGMVSPPGSPPLGHSDESEDEMAEIEDLDLALDGPVLVESVAPVEPTATPATATKDNSLQQQIKKLRIDTLVRSSSTSSLLSGHPRSPVSPGHLYPSTPTRLAFSPSKESQDEQPFITIQDWGVQSTVC</sequence>
<feature type="region of interest" description="Disordered" evidence="2">
    <location>
        <begin position="199"/>
        <end position="240"/>
    </location>
</feature>
<dbReference type="SUPFAM" id="SSF54928">
    <property type="entry name" value="RNA-binding domain, RBD"/>
    <property type="match status" value="1"/>
</dbReference>
<dbReference type="GO" id="GO:0019722">
    <property type="term" value="P:calcium-mediated signaling"/>
    <property type="evidence" value="ECO:0007669"/>
    <property type="project" value="InterPro"/>
</dbReference>
<dbReference type="OrthoDB" id="17212at2759"/>
<organism evidence="3 4">
    <name type="scientific">Linnemannia schmuckeri</name>
    <dbReference type="NCBI Taxonomy" id="64567"/>
    <lineage>
        <taxon>Eukaryota</taxon>
        <taxon>Fungi</taxon>
        <taxon>Fungi incertae sedis</taxon>
        <taxon>Mucoromycota</taxon>
        <taxon>Mortierellomycotina</taxon>
        <taxon>Mortierellomycetes</taxon>
        <taxon>Mortierellales</taxon>
        <taxon>Mortierellaceae</taxon>
        <taxon>Linnemannia</taxon>
    </lineage>
</organism>
<name>A0A9P5RPK8_9FUNG</name>
<accession>A0A9P5RPK8</accession>
<gene>
    <name evidence="3" type="ORF">BG015_001759</name>
</gene>
<evidence type="ECO:0000313" key="3">
    <source>
        <dbReference type="EMBL" id="KAF9140187.1"/>
    </source>
</evidence>
<dbReference type="InterPro" id="IPR012677">
    <property type="entry name" value="Nucleotide-bd_a/b_plait_sf"/>
</dbReference>
<dbReference type="Proteomes" id="UP000748756">
    <property type="component" value="Unassembled WGS sequence"/>
</dbReference>
<dbReference type="InterPro" id="IPR006931">
    <property type="entry name" value="Calcipressin"/>
</dbReference>
<dbReference type="InterPro" id="IPR035979">
    <property type="entry name" value="RBD_domain_sf"/>
</dbReference>
<dbReference type="GO" id="GO:0005737">
    <property type="term" value="C:cytoplasm"/>
    <property type="evidence" value="ECO:0007669"/>
    <property type="project" value="TreeGrafter"/>
</dbReference>
<dbReference type="Gene3D" id="3.30.70.330">
    <property type="match status" value="1"/>
</dbReference>
<evidence type="ECO:0000313" key="4">
    <source>
        <dbReference type="Proteomes" id="UP000748756"/>
    </source>
</evidence>
<dbReference type="GO" id="GO:0005634">
    <property type="term" value="C:nucleus"/>
    <property type="evidence" value="ECO:0007669"/>
    <property type="project" value="TreeGrafter"/>
</dbReference>